<evidence type="ECO:0000259" key="2">
    <source>
        <dbReference type="PROSITE" id="PS50106"/>
    </source>
</evidence>
<dbReference type="PROSITE" id="PS51257">
    <property type="entry name" value="PROKAR_LIPOPROTEIN"/>
    <property type="match status" value="1"/>
</dbReference>
<dbReference type="PANTHER" id="PTHR32060:SF30">
    <property type="entry name" value="CARBOXY-TERMINAL PROCESSING PROTEASE CTPA"/>
    <property type="match status" value="1"/>
</dbReference>
<sequence length="540" mass="57350">MRLPMARAAAPFTRAGATASMLMVLALVAGCGGGGSSDSGRSPFPPELGSGGSAGGGSGQAALPARSTLAQQCSASNLEAKPGSKTGSLSTEKAWIRSYFDEMYLWREQVPQLNAGDSLYGGSVVRTALENYFYDLRTPQTTATGAPRDRFSFMMPEREWVALSESGVSLNYGAEWALTAKKAPRALRVAMVEPGSPAAQAGLVRGDRVLQVGGLSVDTGDANVWSQISDMLYPDGQARAVDFTVQSSGGATRTVRMTAQSQALTPVPTQGVLTAQDGAPVGYLLFNDHNLPAEGQLISTMQGFARQGVRDLVLDLRYNGGGYVFIASQLATMIAGSATTGNQVFDELRYNSRQSAKNERTPFYNTSCYYSGGRCTREETLPQLNLRRVYVLTQSGTCSASEAIINGLRGIGVQVVQIGGTTCGKPYGFSGDENCGYRYMAIEFQGVNAKGFGDYAEGFTPAAADNGREVLGCAVADDFDHALGDPAEGQLAAALHHRATGNCPPNASKPSAWQGATGDVGVRFELKRPWWREQRWQGRP</sequence>
<name>A0ABW7FQM8_9BURK</name>
<dbReference type="Gene3D" id="3.90.226.10">
    <property type="entry name" value="2-enoyl-CoA Hydratase, Chain A, domain 1"/>
    <property type="match status" value="1"/>
</dbReference>
<dbReference type="Pfam" id="PF17820">
    <property type="entry name" value="PDZ_6"/>
    <property type="match status" value="1"/>
</dbReference>
<comment type="caution">
    <text evidence="3">The sequence shown here is derived from an EMBL/GenBank/DDBJ whole genome shotgun (WGS) entry which is preliminary data.</text>
</comment>
<dbReference type="Pfam" id="PF03572">
    <property type="entry name" value="Peptidase_S41"/>
    <property type="match status" value="1"/>
</dbReference>
<evidence type="ECO:0000313" key="3">
    <source>
        <dbReference type="EMBL" id="MFG6446640.1"/>
    </source>
</evidence>
<dbReference type="InterPro" id="IPR041613">
    <property type="entry name" value="Pept_S41_N"/>
</dbReference>
<reference evidence="3 4" key="1">
    <citation type="submission" date="2024-08" db="EMBL/GenBank/DDBJ databases">
        <authorList>
            <person name="Lu H."/>
        </authorList>
    </citation>
    <scope>NUCLEOTIDE SEQUENCE [LARGE SCALE GENOMIC DNA]</scope>
    <source>
        <strain evidence="3 4">BYS180W</strain>
    </source>
</reference>
<gene>
    <name evidence="3" type="ORF">ACG0Z6_00135</name>
</gene>
<dbReference type="Pfam" id="PF18294">
    <property type="entry name" value="Pept_S41_N"/>
    <property type="match status" value="1"/>
</dbReference>
<dbReference type="RefSeq" id="WP_394457683.1">
    <property type="nucleotide sequence ID" value="NZ_JBIGHZ010000001.1"/>
</dbReference>
<dbReference type="Gene3D" id="2.30.42.10">
    <property type="match status" value="1"/>
</dbReference>
<dbReference type="CDD" id="cd07561">
    <property type="entry name" value="Peptidase_S41_CPP_like"/>
    <property type="match status" value="1"/>
</dbReference>
<dbReference type="PROSITE" id="PS50106">
    <property type="entry name" value="PDZ"/>
    <property type="match status" value="1"/>
</dbReference>
<proteinExistence type="predicted"/>
<dbReference type="InterPro" id="IPR041489">
    <property type="entry name" value="PDZ_6"/>
</dbReference>
<organism evidence="3 4">
    <name type="scientific">Roseateles rivi</name>
    <dbReference type="NCBI Taxonomy" id="3299028"/>
    <lineage>
        <taxon>Bacteria</taxon>
        <taxon>Pseudomonadati</taxon>
        <taxon>Pseudomonadota</taxon>
        <taxon>Betaproteobacteria</taxon>
        <taxon>Burkholderiales</taxon>
        <taxon>Sphaerotilaceae</taxon>
        <taxon>Roseateles</taxon>
    </lineage>
</organism>
<keyword evidence="4" id="KW-1185">Reference proteome</keyword>
<dbReference type="SUPFAM" id="SSF50156">
    <property type="entry name" value="PDZ domain-like"/>
    <property type="match status" value="1"/>
</dbReference>
<dbReference type="SUPFAM" id="SSF52096">
    <property type="entry name" value="ClpP/crotonase"/>
    <property type="match status" value="1"/>
</dbReference>
<dbReference type="PANTHER" id="PTHR32060">
    <property type="entry name" value="TAIL-SPECIFIC PROTEASE"/>
    <property type="match status" value="1"/>
</dbReference>
<dbReference type="SMART" id="SM00228">
    <property type="entry name" value="PDZ"/>
    <property type="match status" value="1"/>
</dbReference>
<dbReference type="Proteomes" id="UP001606099">
    <property type="component" value="Unassembled WGS sequence"/>
</dbReference>
<evidence type="ECO:0000313" key="4">
    <source>
        <dbReference type="Proteomes" id="UP001606099"/>
    </source>
</evidence>
<feature type="region of interest" description="Disordered" evidence="1">
    <location>
        <begin position="36"/>
        <end position="66"/>
    </location>
</feature>
<dbReference type="InterPro" id="IPR005151">
    <property type="entry name" value="Tail-specific_protease"/>
</dbReference>
<evidence type="ECO:0000256" key="1">
    <source>
        <dbReference type="SAM" id="MobiDB-lite"/>
    </source>
</evidence>
<feature type="domain" description="PDZ" evidence="2">
    <location>
        <begin position="167"/>
        <end position="217"/>
    </location>
</feature>
<accession>A0ABW7FQM8</accession>
<dbReference type="EMBL" id="JBIGHZ010000001">
    <property type="protein sequence ID" value="MFG6446640.1"/>
    <property type="molecule type" value="Genomic_DNA"/>
</dbReference>
<dbReference type="Gene3D" id="3.30.750.170">
    <property type="match status" value="1"/>
</dbReference>
<dbReference type="InterPro" id="IPR001478">
    <property type="entry name" value="PDZ"/>
</dbReference>
<protein>
    <submittedName>
        <fullName evidence="3">S41 family peptidase</fullName>
    </submittedName>
</protein>
<dbReference type="InterPro" id="IPR036034">
    <property type="entry name" value="PDZ_sf"/>
</dbReference>
<dbReference type="InterPro" id="IPR029045">
    <property type="entry name" value="ClpP/crotonase-like_dom_sf"/>
</dbReference>
<feature type="compositionally biased region" description="Gly residues" evidence="1">
    <location>
        <begin position="49"/>
        <end position="59"/>
    </location>
</feature>